<comment type="caution">
    <text evidence="1">The sequence shown here is derived from an EMBL/GenBank/DDBJ whole genome shotgun (WGS) entry which is preliminary data.</text>
</comment>
<dbReference type="InterPro" id="IPR025048">
    <property type="entry name" value="DUF3987"/>
</dbReference>
<proteinExistence type="predicted"/>
<dbReference type="Proteomes" id="UP001199750">
    <property type="component" value="Unassembled WGS sequence"/>
</dbReference>
<name>A0AAW5C8N9_9BACT</name>
<dbReference type="Pfam" id="PF13148">
    <property type="entry name" value="DUF3987"/>
    <property type="match status" value="1"/>
</dbReference>
<dbReference type="AlphaFoldDB" id="A0AAW5C8N9"/>
<gene>
    <name evidence="1" type="ORF">L0P03_15245</name>
</gene>
<sequence length="463" mass="53046">MDALELCNKINMEAESLADSGFPLEVFPQKMQSIIIDMVVHGNFKVDYVAMSMLSAASAALGNTYRIHVKQDWDTNAALYIILVGRPGMGKTPPLQLAYKPIREYERKLFDKFCYELDLYEAACATKESGSKEMKKPILKRVTLDDFTLEALVLEHYNNLRGIAINYDEILGLLANTDRYGKNPMLERLLSIWSGCHLENTRIKNDRPQRVEEPCVNIIGTTQTKRMKELMASKFMDTGFLDRILVVYPKSKKVPHWLDEEDSHVRQSEASRKWADIIGKIFGLDYARCNDTNECCPNILYMDKDAHSLFFGWWNRNVDAINAIEDDEDVETRVMKHNTHVARIALLLQALRYACGESHLQSIDVDSIKGALQLNEYCENCYQRCRAFVAEDTCDSMSKELLYLLEDSFDTKTAIKTGMENLRVTDRTVMNYIKELMKSGLITKAKKGFYEKVKFETGQATET</sequence>
<evidence type="ECO:0000313" key="1">
    <source>
        <dbReference type="EMBL" id="MCG4961193.1"/>
    </source>
</evidence>
<accession>A0AAW5C8N9</accession>
<reference evidence="1" key="1">
    <citation type="submission" date="2022-01" db="EMBL/GenBank/DDBJ databases">
        <title>Collection of gut derived symbiotic bacterial strains cultured from healthy donors.</title>
        <authorList>
            <person name="Lin H."/>
            <person name="Kohout C."/>
            <person name="Waligurski E."/>
            <person name="Pamer E.G."/>
        </authorList>
    </citation>
    <scope>NUCLEOTIDE SEQUENCE</scope>
    <source>
        <strain evidence="1">DFI.1.149</strain>
    </source>
</reference>
<dbReference type="RefSeq" id="WP_195458050.1">
    <property type="nucleotide sequence ID" value="NZ_JADNHN010000061.1"/>
</dbReference>
<organism evidence="1 2">
    <name type="scientific">Odoribacter splanchnicus</name>
    <dbReference type="NCBI Taxonomy" id="28118"/>
    <lineage>
        <taxon>Bacteria</taxon>
        <taxon>Pseudomonadati</taxon>
        <taxon>Bacteroidota</taxon>
        <taxon>Bacteroidia</taxon>
        <taxon>Bacteroidales</taxon>
        <taxon>Odoribacteraceae</taxon>
        <taxon>Odoribacter</taxon>
    </lineage>
</organism>
<dbReference type="EMBL" id="JAKNDN010000032">
    <property type="protein sequence ID" value="MCG4961193.1"/>
    <property type="molecule type" value="Genomic_DNA"/>
</dbReference>
<evidence type="ECO:0000313" key="2">
    <source>
        <dbReference type="Proteomes" id="UP001199750"/>
    </source>
</evidence>
<protein>
    <submittedName>
        <fullName evidence="1">DUF3987 domain-containing protein</fullName>
    </submittedName>
</protein>